<dbReference type="Gene3D" id="3.30.420.40">
    <property type="match status" value="2"/>
</dbReference>
<dbReference type="FunFam" id="3.30.420.40:FF:000026">
    <property type="entry name" value="Heat shock protein 70"/>
    <property type="match status" value="1"/>
</dbReference>
<dbReference type="FunFam" id="3.30.30.30:FF:000001">
    <property type="entry name" value="heat shock 70 kDa protein-like"/>
    <property type="match status" value="1"/>
</dbReference>
<evidence type="ECO:0000256" key="1">
    <source>
        <dbReference type="ARBA" id="ARBA00007381"/>
    </source>
</evidence>
<dbReference type="Pfam" id="PF00012">
    <property type="entry name" value="HSP70"/>
    <property type="match status" value="2"/>
</dbReference>
<dbReference type="GO" id="GO:0005524">
    <property type="term" value="F:ATP binding"/>
    <property type="evidence" value="ECO:0007669"/>
    <property type="project" value="UniProtKB-KW"/>
</dbReference>
<evidence type="ECO:0000313" key="6">
    <source>
        <dbReference type="Proteomes" id="UP000017246"/>
    </source>
</evidence>
<reference evidence="5" key="1">
    <citation type="journal article" date="2013" name="Nature">
        <title>The genomes of four tapeworm species reveal adaptations to parasitism.</title>
        <authorList>
            <person name="Tsai I.J."/>
            <person name="Zarowiecki M."/>
            <person name="Holroyd N."/>
            <person name="Garciarrubio A."/>
            <person name="Sanchez-Flores A."/>
            <person name="Brooks K.L."/>
            <person name="Tracey A."/>
            <person name="Bobes R.J."/>
            <person name="Fragoso G."/>
            <person name="Sciutto E."/>
            <person name="Aslett M."/>
            <person name="Beasley H."/>
            <person name="Bennett H.M."/>
            <person name="Cai J."/>
            <person name="Camicia F."/>
            <person name="Clark R."/>
            <person name="Cucher M."/>
            <person name="De Silva N."/>
            <person name="Day T.A."/>
            <person name="Deplazes P."/>
            <person name="Estrada K."/>
            <person name="Fernandez C."/>
            <person name="Holland P.W."/>
            <person name="Hou J."/>
            <person name="Hu S."/>
            <person name="Huckvale T."/>
            <person name="Hung S.S."/>
            <person name="Kamenetzky L."/>
            <person name="Keane J.A."/>
            <person name="Kiss F."/>
            <person name="Koziol U."/>
            <person name="Lambert O."/>
            <person name="Liu K."/>
            <person name="Luo X."/>
            <person name="Luo Y."/>
            <person name="Macchiaroli N."/>
            <person name="Nichol S."/>
            <person name="Paps J."/>
            <person name="Parkinson J."/>
            <person name="Pouchkina-Stantcheva N."/>
            <person name="Riddiford N."/>
            <person name="Rosenzvit M."/>
            <person name="Salinas G."/>
            <person name="Wasmuth J.D."/>
            <person name="Zamanian M."/>
            <person name="Zheng Y."/>
            <person name="Cai X."/>
            <person name="Soberon X."/>
            <person name="Olson P.D."/>
            <person name="Laclette J.P."/>
            <person name="Brehm K."/>
            <person name="Berriman M."/>
            <person name="Garciarrubio A."/>
            <person name="Bobes R.J."/>
            <person name="Fragoso G."/>
            <person name="Sanchez-Flores A."/>
            <person name="Estrada K."/>
            <person name="Cevallos M.A."/>
            <person name="Morett E."/>
            <person name="Gonzalez V."/>
            <person name="Portillo T."/>
            <person name="Ochoa-Leyva A."/>
            <person name="Jose M.V."/>
            <person name="Sciutto E."/>
            <person name="Landa A."/>
            <person name="Jimenez L."/>
            <person name="Valdes V."/>
            <person name="Carrero J.C."/>
            <person name="Larralde C."/>
            <person name="Morales-Montor J."/>
            <person name="Limon-Lason J."/>
            <person name="Soberon X."/>
            <person name="Laclette J.P."/>
        </authorList>
    </citation>
    <scope>NUCLEOTIDE SEQUENCE [LARGE SCALE GENOMIC DNA]</scope>
</reference>
<dbReference type="SUPFAM" id="SSF100920">
    <property type="entry name" value="Heat shock protein 70kD (HSP70), peptide-binding domain"/>
    <property type="match status" value="2"/>
</dbReference>
<dbReference type="eggNOG" id="KOG0101">
    <property type="taxonomic scope" value="Eukaryota"/>
</dbReference>
<dbReference type="FunFam" id="3.90.640.10:FF:000002">
    <property type="entry name" value="Heat shock 70 kDa"/>
    <property type="match status" value="1"/>
</dbReference>
<dbReference type="SUPFAM" id="SSF53067">
    <property type="entry name" value="Actin-like ATPase domain"/>
    <property type="match status" value="2"/>
</dbReference>
<dbReference type="Gene3D" id="3.30.30.30">
    <property type="match status" value="1"/>
</dbReference>
<dbReference type="AlphaFoldDB" id="A0A068Y0D9"/>
<dbReference type="PANTHER" id="PTHR19375">
    <property type="entry name" value="HEAT SHOCK PROTEIN 70KDA"/>
    <property type="match status" value="1"/>
</dbReference>
<dbReference type="OrthoDB" id="2401965at2759"/>
<dbReference type="Gene3D" id="1.20.1270.10">
    <property type="match status" value="1"/>
</dbReference>
<keyword evidence="6" id="KW-1185">Reference proteome</keyword>
<dbReference type="GO" id="GO:0140662">
    <property type="term" value="F:ATP-dependent protein folding chaperone"/>
    <property type="evidence" value="ECO:0007669"/>
    <property type="project" value="InterPro"/>
</dbReference>
<dbReference type="EMBL" id="LN902849">
    <property type="protein sequence ID" value="CUT99863.1"/>
    <property type="molecule type" value="Genomic_DNA"/>
</dbReference>
<evidence type="ECO:0000256" key="3">
    <source>
        <dbReference type="ARBA" id="ARBA00022840"/>
    </source>
</evidence>
<comment type="similarity">
    <text evidence="1 4">Belongs to the heat shock protein 70 family.</text>
</comment>
<dbReference type="InterPro" id="IPR029047">
    <property type="entry name" value="HSP70_peptide-bd_sf"/>
</dbReference>
<dbReference type="InterPro" id="IPR013126">
    <property type="entry name" value="Hsp_70_fam"/>
</dbReference>
<accession>A0A068Y0D9</accession>
<reference evidence="5" key="2">
    <citation type="submission" date="2015-11" db="EMBL/GenBank/DDBJ databases">
        <authorList>
            <person name="Zhang Y."/>
            <person name="Guo Z."/>
        </authorList>
    </citation>
    <scope>NUCLEOTIDE SEQUENCE</scope>
</reference>
<evidence type="ECO:0000313" key="5">
    <source>
        <dbReference type="EMBL" id="CDS36563.1"/>
    </source>
</evidence>
<evidence type="ECO:0000256" key="2">
    <source>
        <dbReference type="ARBA" id="ARBA00022741"/>
    </source>
</evidence>
<keyword evidence="5" id="KW-0346">Stress response</keyword>
<dbReference type="EMBL" id="LN902849">
    <property type="protein sequence ID" value="CDS36563.1"/>
    <property type="molecule type" value="Genomic_DNA"/>
</dbReference>
<keyword evidence="3 4" id="KW-0067">ATP-binding</keyword>
<dbReference type="SUPFAM" id="SSF100934">
    <property type="entry name" value="Heat shock protein 70kD (HSP70), C-terminal subdomain"/>
    <property type="match status" value="1"/>
</dbReference>
<dbReference type="STRING" id="6211.A0A068Y0D9"/>
<dbReference type="InterPro" id="IPR043129">
    <property type="entry name" value="ATPase_NBD"/>
</dbReference>
<gene>
    <name evidence="5" type="ORF">EmuJ_000366900</name>
</gene>
<dbReference type="Gene3D" id="3.90.640.10">
    <property type="entry name" value="Actin, Chain A, domain 4"/>
    <property type="match status" value="1"/>
</dbReference>
<dbReference type="Proteomes" id="UP000017246">
    <property type="component" value="Unassembled WGS sequence"/>
</dbReference>
<keyword evidence="2 4" id="KW-0547">Nucleotide-binding</keyword>
<organism evidence="5 6">
    <name type="scientific">Echinococcus multilocularis</name>
    <name type="common">Fox tapeworm</name>
    <dbReference type="NCBI Taxonomy" id="6211"/>
    <lineage>
        <taxon>Eukaryota</taxon>
        <taxon>Metazoa</taxon>
        <taxon>Spiralia</taxon>
        <taxon>Lophotrochozoa</taxon>
        <taxon>Platyhelminthes</taxon>
        <taxon>Cestoda</taxon>
        <taxon>Eucestoda</taxon>
        <taxon>Cyclophyllidea</taxon>
        <taxon>Taeniidae</taxon>
        <taxon>Echinococcus</taxon>
    </lineage>
</organism>
<dbReference type="InterPro" id="IPR029048">
    <property type="entry name" value="HSP70_C_sf"/>
</dbReference>
<sequence>MSTSPAIGIELGTSYSRVGVFHHGKVEIIVNGEGYRSTPSHVAFPDGLCLIGDAAKNQVAINPANTVFNAKRLLGRHFNNKAVQDDIKHWPFKVINSKEKPRMEVEYRGKTKHFVAEEISAMILLKMKQTAKAYLGKEVTDAVISVPSHFNNRQRQATLEAGKIAGLNVLRLINEPTAAALAYGMDKKVDEQRNVLVFAMGGGSINASLLPMENGNFVVKSTVGDSHFGGEDFDSQLVDHFVEKFEQDNKGIKSTLSKKAICRLRSACEKARRMLSSTDYAKVCIGSLFKGIDFSMTLTQARFEHLCSDLFSRMLDPAKKLNESVNPDEAVAFGAALLAAKLSGDRSEAIQDYTLLEVAPHTLVLDTQTGEMTTLIERNTPIPTKLKKTLIPTYNQSGMTVNIQAFDQSRQQIKEDGIPVGWRMYNQPCFYGNVSGVSIRVHEDKGAERDDDHLLGQYTLPTSLHGVTELDATFDIDDTGILTVSVAYMGSGTPNKITLTCGRSRQSEDEVGRMVHDAEKLKQEDREERSRMAAKCMLEDYICSITSNLGKEGTKQKMSEKFRQYLLMMCDTTIKWMDSEEHASKADYELMCKICKTCTAPLWRHIRKEK</sequence>
<dbReference type="PRINTS" id="PR00301">
    <property type="entry name" value="HEATSHOCK70"/>
</dbReference>
<proteinExistence type="inferred from homology"/>
<name>A0A068Y0D9_ECHMU</name>
<evidence type="ECO:0000256" key="4">
    <source>
        <dbReference type="RuleBase" id="RU003322"/>
    </source>
</evidence>
<dbReference type="Gene3D" id="2.60.34.10">
    <property type="entry name" value="Substrate Binding Domain Of DNAk, Chain A, domain 1"/>
    <property type="match status" value="1"/>
</dbReference>
<protein>
    <submittedName>
        <fullName evidence="5">Heat shock protein 70</fullName>
    </submittedName>
</protein>